<evidence type="ECO:0000259" key="3">
    <source>
        <dbReference type="Pfam" id="PF13581"/>
    </source>
</evidence>
<sequence>MTSDRPASPAPSAAPPHAHPHDAVLPLDDEPTAAPFARSYTVAVLGRWLAGRAGHADVVDAAALITTELVTNALRHSTPDTLRLELRDTCVLITVTDTNTRLPVLRAPDPGDTGGRGLELVTAFASRFGCRRFTGRKAVWAELTIPSPAGPQQPPPDARSVLVGGGKHEAGPGRHNTPA</sequence>
<dbReference type="InterPro" id="IPR036890">
    <property type="entry name" value="HATPase_C_sf"/>
</dbReference>
<dbReference type="SUPFAM" id="SSF55874">
    <property type="entry name" value="ATPase domain of HSP90 chaperone/DNA topoisomerase II/histidine kinase"/>
    <property type="match status" value="1"/>
</dbReference>
<organism evidence="4 5">
    <name type="scientific">Streptomyces silvensis</name>
    <dbReference type="NCBI Taxonomy" id="1765722"/>
    <lineage>
        <taxon>Bacteria</taxon>
        <taxon>Bacillati</taxon>
        <taxon>Actinomycetota</taxon>
        <taxon>Actinomycetes</taxon>
        <taxon>Kitasatosporales</taxon>
        <taxon>Streptomycetaceae</taxon>
        <taxon>Streptomyces</taxon>
    </lineage>
</organism>
<dbReference type="InterPro" id="IPR003594">
    <property type="entry name" value="HATPase_dom"/>
</dbReference>
<dbReference type="EMBL" id="LOCL01000029">
    <property type="protein sequence ID" value="KUF18793.1"/>
    <property type="molecule type" value="Genomic_DNA"/>
</dbReference>
<dbReference type="Pfam" id="PF13581">
    <property type="entry name" value="HATPase_c_2"/>
    <property type="match status" value="1"/>
</dbReference>
<proteinExistence type="predicted"/>
<name>A0A0W7X760_9ACTN</name>
<dbReference type="STRING" id="1765722.AT728_07055"/>
<dbReference type="RefSeq" id="WP_058846952.1">
    <property type="nucleotide sequence ID" value="NZ_LOCL01000029.1"/>
</dbReference>
<keyword evidence="1" id="KW-0808">Transferase</keyword>
<dbReference type="PANTHER" id="PTHR35526:SF3">
    <property type="entry name" value="ANTI-SIGMA-F FACTOR RSBW"/>
    <property type="match status" value="1"/>
</dbReference>
<dbReference type="Gene3D" id="3.30.565.10">
    <property type="entry name" value="Histidine kinase-like ATPase, C-terminal domain"/>
    <property type="match status" value="1"/>
</dbReference>
<keyword evidence="1" id="KW-0723">Serine/threonine-protein kinase</keyword>
<dbReference type="AlphaFoldDB" id="A0A0W7X760"/>
<feature type="region of interest" description="Disordered" evidence="2">
    <location>
        <begin position="145"/>
        <end position="179"/>
    </location>
</feature>
<reference evidence="4 5" key="1">
    <citation type="submission" date="2015-12" db="EMBL/GenBank/DDBJ databases">
        <title>Draft genome sequence of Streptomyces silvensis ATCC 53525, a producer of novel hormone antagonists.</title>
        <authorList>
            <person name="Johnston C.W."/>
            <person name="Li Y."/>
            <person name="Magarvey N.A."/>
        </authorList>
    </citation>
    <scope>NUCLEOTIDE SEQUENCE [LARGE SCALE GENOMIC DNA]</scope>
    <source>
        <strain evidence="4 5">ATCC 53525</strain>
    </source>
</reference>
<dbReference type="OrthoDB" id="4325088at2"/>
<accession>A0A0W7X760</accession>
<feature type="domain" description="Histidine kinase/HSP90-like ATPase" evidence="3">
    <location>
        <begin position="42"/>
        <end position="139"/>
    </location>
</feature>
<evidence type="ECO:0000313" key="5">
    <source>
        <dbReference type="Proteomes" id="UP000054804"/>
    </source>
</evidence>
<dbReference type="GO" id="GO:0004674">
    <property type="term" value="F:protein serine/threonine kinase activity"/>
    <property type="evidence" value="ECO:0007669"/>
    <property type="project" value="UniProtKB-KW"/>
</dbReference>
<feature type="region of interest" description="Disordered" evidence="2">
    <location>
        <begin position="1"/>
        <end position="29"/>
    </location>
</feature>
<dbReference type="InterPro" id="IPR050267">
    <property type="entry name" value="Anti-sigma-factor_SerPK"/>
</dbReference>
<dbReference type="PANTHER" id="PTHR35526">
    <property type="entry name" value="ANTI-SIGMA-F FACTOR RSBW-RELATED"/>
    <property type="match status" value="1"/>
</dbReference>
<feature type="compositionally biased region" description="Pro residues" evidence="2">
    <location>
        <begin position="148"/>
        <end position="157"/>
    </location>
</feature>
<keyword evidence="1" id="KW-0418">Kinase</keyword>
<evidence type="ECO:0000313" key="4">
    <source>
        <dbReference type="EMBL" id="KUF18793.1"/>
    </source>
</evidence>
<dbReference type="CDD" id="cd16936">
    <property type="entry name" value="HATPase_RsbW-like"/>
    <property type="match status" value="1"/>
</dbReference>
<evidence type="ECO:0000256" key="1">
    <source>
        <dbReference type="ARBA" id="ARBA00022527"/>
    </source>
</evidence>
<gene>
    <name evidence="4" type="ORF">AT728_07055</name>
</gene>
<comment type="caution">
    <text evidence="4">The sequence shown here is derived from an EMBL/GenBank/DDBJ whole genome shotgun (WGS) entry which is preliminary data.</text>
</comment>
<protein>
    <recommendedName>
        <fullName evidence="3">Histidine kinase/HSP90-like ATPase domain-containing protein</fullName>
    </recommendedName>
</protein>
<evidence type="ECO:0000256" key="2">
    <source>
        <dbReference type="SAM" id="MobiDB-lite"/>
    </source>
</evidence>
<dbReference type="Proteomes" id="UP000054804">
    <property type="component" value="Unassembled WGS sequence"/>
</dbReference>
<keyword evidence="5" id="KW-1185">Reference proteome</keyword>